<dbReference type="GO" id="GO:0003676">
    <property type="term" value="F:nucleic acid binding"/>
    <property type="evidence" value="ECO:0007669"/>
    <property type="project" value="InterPro"/>
</dbReference>
<feature type="domain" description="RNase H type-1" evidence="1">
    <location>
        <begin position="122"/>
        <end position="193"/>
    </location>
</feature>
<gene>
    <name evidence="2" type="ORF">Gotri_024897</name>
</gene>
<evidence type="ECO:0000313" key="3">
    <source>
        <dbReference type="Proteomes" id="UP000593568"/>
    </source>
</evidence>
<organism evidence="2 3">
    <name type="scientific">Gossypium trilobum</name>
    <dbReference type="NCBI Taxonomy" id="34281"/>
    <lineage>
        <taxon>Eukaryota</taxon>
        <taxon>Viridiplantae</taxon>
        <taxon>Streptophyta</taxon>
        <taxon>Embryophyta</taxon>
        <taxon>Tracheophyta</taxon>
        <taxon>Spermatophyta</taxon>
        <taxon>Magnoliopsida</taxon>
        <taxon>eudicotyledons</taxon>
        <taxon>Gunneridae</taxon>
        <taxon>Pentapetalae</taxon>
        <taxon>rosids</taxon>
        <taxon>malvids</taxon>
        <taxon>Malvales</taxon>
        <taxon>Malvaceae</taxon>
        <taxon>Malvoideae</taxon>
        <taxon>Gossypium</taxon>
    </lineage>
</organism>
<proteinExistence type="predicted"/>
<reference evidence="2 3" key="1">
    <citation type="journal article" date="2019" name="Genome Biol. Evol.">
        <title>Insights into the evolution of the New World diploid cottons (Gossypium, subgenus Houzingenia) based on genome sequencing.</title>
        <authorList>
            <person name="Grover C.E."/>
            <person name="Arick M.A. 2nd"/>
            <person name="Thrash A."/>
            <person name="Conover J.L."/>
            <person name="Sanders W.S."/>
            <person name="Peterson D.G."/>
            <person name="Frelichowski J.E."/>
            <person name="Scheffler J.A."/>
            <person name="Scheffler B.E."/>
            <person name="Wendel J.F."/>
        </authorList>
    </citation>
    <scope>NUCLEOTIDE SEQUENCE [LARGE SCALE GENOMIC DNA]</scope>
    <source>
        <strain evidence="2">8</strain>
        <tissue evidence="2">Leaf</tissue>
    </source>
</reference>
<keyword evidence="3" id="KW-1185">Reference proteome</keyword>
<accession>A0A7J9FP49</accession>
<evidence type="ECO:0000259" key="1">
    <source>
        <dbReference type="Pfam" id="PF13456"/>
    </source>
</evidence>
<dbReference type="Pfam" id="PF13456">
    <property type="entry name" value="RVT_3"/>
    <property type="match status" value="1"/>
</dbReference>
<dbReference type="EMBL" id="JABEZW010224924">
    <property type="protein sequence ID" value="MBA0786938.1"/>
    <property type="molecule type" value="Genomic_DNA"/>
</dbReference>
<dbReference type="GO" id="GO:0004523">
    <property type="term" value="F:RNA-DNA hybrid ribonuclease activity"/>
    <property type="evidence" value="ECO:0007669"/>
    <property type="project" value="InterPro"/>
</dbReference>
<name>A0A7J9FP49_9ROSI</name>
<protein>
    <recommendedName>
        <fullName evidence="1">RNase H type-1 domain-containing protein</fullName>
    </recommendedName>
</protein>
<comment type="caution">
    <text evidence="2">The sequence shown here is derived from an EMBL/GenBank/DDBJ whole genome shotgun (WGS) entry which is preliminary data.</text>
</comment>
<evidence type="ECO:0000313" key="2">
    <source>
        <dbReference type="EMBL" id="MBA0786938.1"/>
    </source>
</evidence>
<dbReference type="AlphaFoldDB" id="A0A7J9FP49"/>
<dbReference type="Proteomes" id="UP000593568">
    <property type="component" value="Unassembled WGS sequence"/>
</dbReference>
<sequence>MGRITSIPPLHPLVGPNRIAWMGTSSGSFSIKISYPLKQRLLTQAERLRHGVSSDARCLVCGHELEDVLHALRDYDASKNWSVEEIVKGAYSWAKQYISARKRGSIVRHILREEKGKCSVVEYELWGGVTLVQGRQYDKVLVQTYNMEVIGKIKESISKGSNSAIIRRITQLLLNEENGAIEYVSREENKEADRSLS</sequence>
<dbReference type="InterPro" id="IPR002156">
    <property type="entry name" value="RNaseH_domain"/>
</dbReference>